<dbReference type="PIRSF" id="PIRSF035875">
    <property type="entry name" value="RNase_BN"/>
    <property type="match status" value="1"/>
</dbReference>
<organism evidence="7 8">
    <name type="scientific">Vasconcelosia minhoensis LEGE 07310</name>
    <dbReference type="NCBI Taxonomy" id="915328"/>
    <lineage>
        <taxon>Bacteria</taxon>
        <taxon>Bacillati</taxon>
        <taxon>Cyanobacteriota</taxon>
        <taxon>Cyanophyceae</taxon>
        <taxon>Nodosilineales</taxon>
        <taxon>Cymatolegaceae</taxon>
        <taxon>Vasconcelosia</taxon>
        <taxon>Vasconcelosia minhoensis</taxon>
    </lineage>
</organism>
<keyword evidence="4 6" id="KW-1133">Transmembrane helix</keyword>
<protein>
    <submittedName>
        <fullName evidence="7">YihY/virulence factor BrkB family protein</fullName>
    </submittedName>
</protein>
<feature type="transmembrane region" description="Helical" evidence="6">
    <location>
        <begin position="244"/>
        <end position="269"/>
    </location>
</feature>
<dbReference type="NCBIfam" id="TIGR00765">
    <property type="entry name" value="yihY_not_rbn"/>
    <property type="match status" value="1"/>
</dbReference>
<dbReference type="PANTHER" id="PTHR30213:SF1">
    <property type="entry name" value="INNER MEMBRANE PROTEIN YHJD"/>
    <property type="match status" value="1"/>
</dbReference>
<evidence type="ECO:0000313" key="8">
    <source>
        <dbReference type="Proteomes" id="UP000636505"/>
    </source>
</evidence>
<comment type="subcellular location">
    <subcellularLocation>
        <location evidence="1">Cell membrane</location>
        <topology evidence="1">Multi-pass membrane protein</topology>
    </subcellularLocation>
</comment>
<keyword evidence="5 6" id="KW-0472">Membrane</keyword>
<feature type="transmembrane region" description="Helical" evidence="6">
    <location>
        <begin position="93"/>
        <end position="112"/>
    </location>
</feature>
<comment type="caution">
    <text evidence="7">The sequence shown here is derived from an EMBL/GenBank/DDBJ whole genome shotgun (WGS) entry which is preliminary data.</text>
</comment>
<dbReference type="InterPro" id="IPR017039">
    <property type="entry name" value="Virul_fac_BrkB"/>
</dbReference>
<reference evidence="7" key="1">
    <citation type="submission" date="2020-10" db="EMBL/GenBank/DDBJ databases">
        <authorList>
            <person name="Castelo-Branco R."/>
            <person name="Eusebio N."/>
            <person name="Adriana R."/>
            <person name="Vieira A."/>
            <person name="Brugerolle De Fraissinette N."/>
            <person name="Rezende De Castro R."/>
            <person name="Schneider M.P."/>
            <person name="Vasconcelos V."/>
            <person name="Leao P.N."/>
        </authorList>
    </citation>
    <scope>NUCLEOTIDE SEQUENCE</scope>
    <source>
        <strain evidence="7">LEGE 07310</strain>
    </source>
</reference>
<feature type="transmembrane region" description="Helical" evidence="6">
    <location>
        <begin position="143"/>
        <end position="167"/>
    </location>
</feature>
<dbReference type="Pfam" id="PF03631">
    <property type="entry name" value="Virul_fac_BrkB"/>
    <property type="match status" value="1"/>
</dbReference>
<keyword evidence="2" id="KW-1003">Cell membrane</keyword>
<evidence type="ECO:0000256" key="6">
    <source>
        <dbReference type="SAM" id="Phobius"/>
    </source>
</evidence>
<feature type="transmembrane region" description="Helical" evidence="6">
    <location>
        <begin position="213"/>
        <end position="232"/>
    </location>
</feature>
<dbReference type="GO" id="GO:0005886">
    <property type="term" value="C:plasma membrane"/>
    <property type="evidence" value="ECO:0007669"/>
    <property type="project" value="UniProtKB-SubCell"/>
</dbReference>
<keyword evidence="8" id="KW-1185">Reference proteome</keyword>
<evidence type="ECO:0000256" key="2">
    <source>
        <dbReference type="ARBA" id="ARBA00022475"/>
    </source>
</evidence>
<dbReference type="PANTHER" id="PTHR30213">
    <property type="entry name" value="INNER MEMBRANE PROTEIN YHJD"/>
    <property type="match status" value="1"/>
</dbReference>
<feature type="transmembrane region" description="Helical" evidence="6">
    <location>
        <begin position="29"/>
        <end position="52"/>
    </location>
</feature>
<evidence type="ECO:0000256" key="1">
    <source>
        <dbReference type="ARBA" id="ARBA00004651"/>
    </source>
</evidence>
<sequence>MSLKRLGRLLREALQEWGRDKSSRLAAALAYYTVFSLAPLLVIVIAIASFFFDQAAAREQITQQIQSLIGSQGAEAVGTVLDNANRPGENTSLIASLISIVILLFGATGVFVQLQDALNTIWNVEAQPQNAAKGFIRKRILSFAMLLTIGFLLIVSLVVSTAISALSGYLSSALPGFDVLWQLLNTVVSLGILTLLFALLFKYVPDVKIAWSDVWIGSLVTSVLFTIGKFALGAYLGNSGFGSAYGAAGSFILILAWVYYSAQILFFGAELTQVYARRYGSQILPDSHAVSTLPETEVSQDQE</sequence>
<dbReference type="EMBL" id="JADEXG010000034">
    <property type="protein sequence ID" value="MBE9078512.1"/>
    <property type="molecule type" value="Genomic_DNA"/>
</dbReference>
<keyword evidence="3 6" id="KW-0812">Transmembrane</keyword>
<proteinExistence type="predicted"/>
<gene>
    <name evidence="7" type="ORF">IQ241_14610</name>
</gene>
<feature type="transmembrane region" description="Helical" evidence="6">
    <location>
        <begin position="179"/>
        <end position="201"/>
    </location>
</feature>
<evidence type="ECO:0000256" key="4">
    <source>
        <dbReference type="ARBA" id="ARBA00022989"/>
    </source>
</evidence>
<dbReference type="AlphaFoldDB" id="A0A8J7A7P3"/>
<dbReference type="Proteomes" id="UP000636505">
    <property type="component" value="Unassembled WGS sequence"/>
</dbReference>
<accession>A0A8J7A7P3</accession>
<evidence type="ECO:0000256" key="5">
    <source>
        <dbReference type="ARBA" id="ARBA00023136"/>
    </source>
</evidence>
<dbReference type="RefSeq" id="WP_193908422.1">
    <property type="nucleotide sequence ID" value="NZ_JADEXG010000034.1"/>
</dbReference>
<name>A0A8J7A7P3_9CYAN</name>
<evidence type="ECO:0000256" key="3">
    <source>
        <dbReference type="ARBA" id="ARBA00022692"/>
    </source>
</evidence>
<evidence type="ECO:0000313" key="7">
    <source>
        <dbReference type="EMBL" id="MBE9078512.1"/>
    </source>
</evidence>